<organism evidence="2 3">
    <name type="scientific">Bacillus cereus VD154</name>
    <dbReference type="NCBI Taxonomy" id="1053238"/>
    <lineage>
        <taxon>Bacteria</taxon>
        <taxon>Bacillati</taxon>
        <taxon>Bacillota</taxon>
        <taxon>Bacilli</taxon>
        <taxon>Bacillales</taxon>
        <taxon>Bacillaceae</taxon>
        <taxon>Bacillus</taxon>
        <taxon>Bacillus cereus group</taxon>
    </lineage>
</organism>
<sequence length="415" mass="47429">MIQEKNNKSEEEKWYTISLFCAYILKSLYISMYKEGDAVKKYATRIHGKKLISLLLLYALIVIMIASILTSFLHTMKSNYANQWFGKVSMQGFVQMVESENRYYGFDYFKKNKRESVGNLMFSIATDLKIKDLRTFVGKEVPGMSKYYSNIIVAGEGTNLTNIPNESSVPIEEVTKEREIAKDKVTEAEKNNPVQKKNGAKKGESAVYIYHTHSWESFFPLLPGATDPSSPDVNVSLLGKRMKEQLEGQGIPVVHDKTNMGDLLASKKWVWYQSYKASHEYVKEALAQNNKIAFPIDIHRDDQRKKVTTKVINGKSYARLYFIIGMENEGRAENEKIARAINSYLDENYYGLSRGIFPKYKKDGNGVYNQDLSKNAMLIEVGGVDNTLDELYNTIDVLTEAFSKYYWNDAEKVNG</sequence>
<evidence type="ECO:0000313" key="3">
    <source>
        <dbReference type="Proteomes" id="UP000006967"/>
    </source>
</evidence>
<keyword evidence="1" id="KW-1133">Transmembrane helix</keyword>
<name>A0A9W5L0B7_BACCE</name>
<accession>A0A9W5L0B7</accession>
<gene>
    <name evidence="2" type="ORF">IK5_01898</name>
</gene>
<protein>
    <submittedName>
        <fullName evidence="2">Stage II sporulation protein P</fullName>
    </submittedName>
</protein>
<dbReference type="InterPro" id="IPR010897">
    <property type="entry name" value="Spore_II_P"/>
</dbReference>
<comment type="caution">
    <text evidence="2">The sequence shown here is derived from an EMBL/GenBank/DDBJ whole genome shotgun (WGS) entry which is preliminary data.</text>
</comment>
<dbReference type="RefSeq" id="WP_000613906.1">
    <property type="nucleotide sequence ID" value="NZ_JH791881.1"/>
</dbReference>
<keyword evidence="1" id="KW-0472">Membrane</keyword>
<evidence type="ECO:0000313" key="2">
    <source>
        <dbReference type="EMBL" id="EJR73857.1"/>
    </source>
</evidence>
<reference evidence="2 3" key="1">
    <citation type="submission" date="2012-04" db="EMBL/GenBank/DDBJ databases">
        <title>The Genome Sequence of Bacillus cereus VD154.</title>
        <authorList>
            <consortium name="The Broad Institute Genome Sequencing Platform"/>
            <consortium name="The Broad Institute Genome Sequencing Center for Infectious Disease"/>
            <person name="Feldgarden M."/>
            <person name="Van der Auwera G.A."/>
            <person name="Mahillon J."/>
            <person name="Duprez V."/>
            <person name="Timmery S."/>
            <person name="Mattelet C."/>
            <person name="Dierick K."/>
            <person name="Sun M."/>
            <person name="Yu Z."/>
            <person name="Zhu L."/>
            <person name="Hu X."/>
            <person name="Shank E.B."/>
            <person name="Swiecicka I."/>
            <person name="Hansen B.M."/>
            <person name="Andrup L."/>
            <person name="Young S.K."/>
            <person name="Zeng Q."/>
            <person name="Gargeya S."/>
            <person name="Fitzgerald M."/>
            <person name="Haas B."/>
            <person name="Abouelleil A."/>
            <person name="Alvarado L."/>
            <person name="Arachchi H.M."/>
            <person name="Berlin A."/>
            <person name="Chapman S.B."/>
            <person name="Goldberg J."/>
            <person name="Griggs A."/>
            <person name="Gujja S."/>
            <person name="Hansen M."/>
            <person name="Howarth C."/>
            <person name="Imamovic A."/>
            <person name="Larimer J."/>
            <person name="McCowen C."/>
            <person name="Montmayeur A."/>
            <person name="Murphy C."/>
            <person name="Neiman D."/>
            <person name="Pearson M."/>
            <person name="Priest M."/>
            <person name="Roberts A."/>
            <person name="Saif S."/>
            <person name="Shea T."/>
            <person name="Sisk P."/>
            <person name="Sykes S."/>
            <person name="Wortman J."/>
            <person name="Nusbaum C."/>
            <person name="Birren B."/>
        </authorList>
    </citation>
    <scope>NUCLEOTIDE SEQUENCE [LARGE SCALE GENOMIC DNA]</scope>
    <source>
        <strain evidence="2 3">VD154</strain>
    </source>
</reference>
<feature type="transmembrane region" description="Helical" evidence="1">
    <location>
        <begin position="14"/>
        <end position="30"/>
    </location>
</feature>
<dbReference type="Proteomes" id="UP000006967">
    <property type="component" value="Unassembled WGS sequence"/>
</dbReference>
<proteinExistence type="predicted"/>
<keyword evidence="1" id="KW-0812">Transmembrane</keyword>
<dbReference type="EMBL" id="AHFG01000021">
    <property type="protein sequence ID" value="EJR73857.1"/>
    <property type="molecule type" value="Genomic_DNA"/>
</dbReference>
<dbReference type="NCBIfam" id="TIGR02867">
    <property type="entry name" value="spore_II_P"/>
    <property type="match status" value="1"/>
</dbReference>
<feature type="transmembrane region" description="Helical" evidence="1">
    <location>
        <begin position="51"/>
        <end position="73"/>
    </location>
</feature>
<dbReference type="SUPFAM" id="SSF53187">
    <property type="entry name" value="Zn-dependent exopeptidases"/>
    <property type="match status" value="1"/>
</dbReference>
<dbReference type="Pfam" id="PF07454">
    <property type="entry name" value="SpoIIP"/>
    <property type="match status" value="1"/>
</dbReference>
<evidence type="ECO:0000256" key="1">
    <source>
        <dbReference type="SAM" id="Phobius"/>
    </source>
</evidence>
<dbReference type="AlphaFoldDB" id="A0A9W5L0B7"/>